<sequence length="94" mass="11163">MSRLRKIIIAYDISRNKTRRMVHNILKSWRIGGQKSVHEAYLDSNQAQELFIQISRKLNPKTDSLMMAWIESHRKILFRGLGKESVENNLFHIR</sequence>
<dbReference type="KEGG" id="dli:dnl_41150"/>
<keyword evidence="8 9" id="KW-0051">Antiviral defense</keyword>
<dbReference type="GO" id="GO:0046872">
    <property type="term" value="F:metal ion binding"/>
    <property type="evidence" value="ECO:0007669"/>
    <property type="project" value="UniProtKB-UniRule"/>
</dbReference>
<keyword evidence="7 9" id="KW-0460">Magnesium</keyword>
<dbReference type="EC" id="3.1.-.-" evidence="9"/>
<dbReference type="GO" id="GO:0004521">
    <property type="term" value="F:RNA endonuclease activity"/>
    <property type="evidence" value="ECO:0007669"/>
    <property type="project" value="InterPro"/>
</dbReference>
<evidence type="ECO:0000256" key="9">
    <source>
        <dbReference type="HAMAP-Rule" id="MF_01471"/>
    </source>
</evidence>
<comment type="cofactor">
    <cofactor evidence="1 9">
        <name>Mg(2+)</name>
        <dbReference type="ChEBI" id="CHEBI:18420"/>
    </cofactor>
</comment>
<protein>
    <recommendedName>
        <fullName evidence="9">CRISPR-associated endoribonuclease Cas2</fullName>
        <ecNumber evidence="9">3.1.-.-</ecNumber>
    </recommendedName>
</protein>
<keyword evidence="11" id="KW-1185">Reference proteome</keyword>
<evidence type="ECO:0000256" key="5">
    <source>
        <dbReference type="ARBA" id="ARBA00022759"/>
    </source>
</evidence>
<comment type="function">
    <text evidence="9">CRISPR (clustered regularly interspaced short palindromic repeat), is an adaptive immune system that provides protection against mobile genetic elements (viruses, transposable elements and conjugative plasmids). CRISPR clusters contain sequences complementary to antecedent mobile elements and target invading nucleic acids. CRISPR clusters are transcribed and processed into CRISPR RNA (crRNA). Functions as a ssRNA-specific endoribonuclease. Involved in the integration of spacer DNA into the CRISPR cassette.</text>
</comment>
<evidence type="ECO:0000256" key="7">
    <source>
        <dbReference type="ARBA" id="ARBA00022842"/>
    </source>
</evidence>
<organism evidence="10 11">
    <name type="scientific">Desulfonema limicola</name>
    <dbReference type="NCBI Taxonomy" id="45656"/>
    <lineage>
        <taxon>Bacteria</taxon>
        <taxon>Pseudomonadati</taxon>
        <taxon>Thermodesulfobacteriota</taxon>
        <taxon>Desulfobacteria</taxon>
        <taxon>Desulfobacterales</taxon>
        <taxon>Desulfococcaceae</taxon>
        <taxon>Desulfonema</taxon>
    </lineage>
</organism>
<comment type="subunit">
    <text evidence="9">Homodimer, forms a heterotetramer with a Cas1 homodimer.</text>
</comment>
<gene>
    <name evidence="10" type="primary">cas2-3</name>
    <name evidence="9" type="synonym">cas2</name>
    <name evidence="10" type="ORF">dnl_41150</name>
</gene>
<feature type="binding site" evidence="9">
    <location>
        <position position="12"/>
    </location>
    <ligand>
        <name>Mg(2+)</name>
        <dbReference type="ChEBI" id="CHEBI:18420"/>
        <note>catalytic</note>
    </ligand>
</feature>
<dbReference type="InterPro" id="IPR021127">
    <property type="entry name" value="CRISPR_associated_Cas2"/>
</dbReference>
<dbReference type="GO" id="GO:0016787">
    <property type="term" value="F:hydrolase activity"/>
    <property type="evidence" value="ECO:0007669"/>
    <property type="project" value="UniProtKB-KW"/>
</dbReference>
<evidence type="ECO:0000313" key="10">
    <source>
        <dbReference type="EMBL" id="QTA81766.1"/>
    </source>
</evidence>
<evidence type="ECO:0000256" key="6">
    <source>
        <dbReference type="ARBA" id="ARBA00022801"/>
    </source>
</evidence>
<keyword evidence="4 9" id="KW-0479">Metal-binding</keyword>
<name>A0A975BA31_9BACT</name>
<dbReference type="EMBL" id="CP061799">
    <property type="protein sequence ID" value="QTA81766.1"/>
    <property type="molecule type" value="Genomic_DNA"/>
</dbReference>
<dbReference type="Gene3D" id="3.30.70.240">
    <property type="match status" value="1"/>
</dbReference>
<dbReference type="SUPFAM" id="SSF143430">
    <property type="entry name" value="TTP0101/SSO1404-like"/>
    <property type="match status" value="1"/>
</dbReference>
<dbReference type="InterPro" id="IPR019199">
    <property type="entry name" value="Virulence_VapD/CRISPR_Cas2"/>
</dbReference>
<dbReference type="HAMAP" id="MF_01471">
    <property type="entry name" value="Cas2"/>
    <property type="match status" value="1"/>
</dbReference>
<keyword evidence="5 9" id="KW-0255">Endonuclease</keyword>
<dbReference type="CDD" id="cd09725">
    <property type="entry name" value="Cas2_I_II_III"/>
    <property type="match status" value="1"/>
</dbReference>
<evidence type="ECO:0000256" key="8">
    <source>
        <dbReference type="ARBA" id="ARBA00023118"/>
    </source>
</evidence>
<dbReference type="GO" id="GO:0051607">
    <property type="term" value="P:defense response to virus"/>
    <property type="evidence" value="ECO:0007669"/>
    <property type="project" value="UniProtKB-UniRule"/>
</dbReference>
<dbReference type="Pfam" id="PF09827">
    <property type="entry name" value="CRISPR_Cas2"/>
    <property type="match status" value="1"/>
</dbReference>
<dbReference type="RefSeq" id="WP_207687768.1">
    <property type="nucleotide sequence ID" value="NZ_CP061799.1"/>
</dbReference>
<dbReference type="GO" id="GO:0043571">
    <property type="term" value="P:maintenance of CRISPR repeat elements"/>
    <property type="evidence" value="ECO:0007669"/>
    <property type="project" value="UniProtKB-UniRule"/>
</dbReference>
<accession>A0A975BA31</accession>
<keyword evidence="6 9" id="KW-0378">Hydrolase</keyword>
<evidence type="ECO:0000256" key="2">
    <source>
        <dbReference type="ARBA" id="ARBA00009959"/>
    </source>
</evidence>
<dbReference type="NCBIfam" id="TIGR01573">
    <property type="entry name" value="cas2"/>
    <property type="match status" value="1"/>
</dbReference>
<proteinExistence type="inferred from homology"/>
<dbReference type="Proteomes" id="UP000663720">
    <property type="component" value="Chromosome"/>
</dbReference>
<evidence type="ECO:0000313" key="11">
    <source>
        <dbReference type="Proteomes" id="UP000663720"/>
    </source>
</evidence>
<evidence type="ECO:0000256" key="4">
    <source>
        <dbReference type="ARBA" id="ARBA00022723"/>
    </source>
</evidence>
<keyword evidence="3 9" id="KW-0540">Nuclease</keyword>
<evidence type="ECO:0000256" key="1">
    <source>
        <dbReference type="ARBA" id="ARBA00001946"/>
    </source>
</evidence>
<evidence type="ECO:0000256" key="3">
    <source>
        <dbReference type="ARBA" id="ARBA00022722"/>
    </source>
</evidence>
<dbReference type="AlphaFoldDB" id="A0A975BA31"/>
<reference evidence="10" key="1">
    <citation type="journal article" date="2021" name="Microb. Physiol.">
        <title>Proteogenomic Insights into the Physiology of Marine, Sulfate-Reducing, Filamentous Desulfonema limicola and Desulfonema magnum.</title>
        <authorList>
            <person name="Schnaars V."/>
            <person name="Wohlbrand L."/>
            <person name="Scheve S."/>
            <person name="Hinrichs C."/>
            <person name="Reinhardt R."/>
            <person name="Rabus R."/>
        </authorList>
    </citation>
    <scope>NUCLEOTIDE SEQUENCE</scope>
    <source>
        <strain evidence="10">5ac10</strain>
    </source>
</reference>
<comment type="similarity">
    <text evidence="2 9">Belongs to the CRISPR-associated endoribonuclease Cas2 protein family.</text>
</comment>